<keyword evidence="1" id="KW-1133">Transmembrane helix</keyword>
<dbReference type="AlphaFoldDB" id="A0A3M9MPK3"/>
<gene>
    <name evidence="2" type="ORF">EFA69_15130</name>
</gene>
<name>A0A3M9MPK3_9BACT</name>
<keyword evidence="1" id="KW-0812">Transmembrane</keyword>
<protein>
    <submittedName>
        <fullName evidence="2">Uncharacterized protein</fullName>
    </submittedName>
</protein>
<evidence type="ECO:0000313" key="2">
    <source>
        <dbReference type="EMBL" id="RNI27462.1"/>
    </source>
</evidence>
<keyword evidence="3" id="KW-1185">Reference proteome</keyword>
<accession>A0A3M9MPK3</accession>
<proteinExistence type="predicted"/>
<keyword evidence="1" id="KW-0472">Membrane</keyword>
<sequence length="161" mass="18310">MPRPTALHVFYTRPLYGILNMKSLGILIISIIIVLAVVFLVAVSNLADSMGPTYSQVELVYEKSNSKLYLKSKNWGVTGDSQLTVISTDNEPEFEADSTADIIFHGLSPFLYQVRKDSLILFVRKKAEIPNGFKTNWTIIQNEINNPEMMEYRTSPAYRRM</sequence>
<dbReference type="EMBL" id="RJJE01000017">
    <property type="protein sequence ID" value="RNI27462.1"/>
    <property type="molecule type" value="Genomic_DNA"/>
</dbReference>
<dbReference type="Proteomes" id="UP000271010">
    <property type="component" value="Unassembled WGS sequence"/>
</dbReference>
<reference evidence="2 3" key="1">
    <citation type="submission" date="2018-11" db="EMBL/GenBank/DDBJ databases">
        <title>Rufibacter latericius sp. nov., isolated from water in Baiyang Lake.</title>
        <authorList>
            <person name="Yang Y."/>
        </authorList>
    </citation>
    <scope>NUCLEOTIDE SEQUENCE [LARGE SCALE GENOMIC DNA]</scope>
    <source>
        <strain evidence="2 3">MCC P1</strain>
    </source>
</reference>
<feature type="transmembrane region" description="Helical" evidence="1">
    <location>
        <begin position="24"/>
        <end position="47"/>
    </location>
</feature>
<comment type="caution">
    <text evidence="2">The sequence shown here is derived from an EMBL/GenBank/DDBJ whole genome shotgun (WGS) entry which is preliminary data.</text>
</comment>
<evidence type="ECO:0000256" key="1">
    <source>
        <dbReference type="SAM" id="Phobius"/>
    </source>
</evidence>
<evidence type="ECO:0000313" key="3">
    <source>
        <dbReference type="Proteomes" id="UP000271010"/>
    </source>
</evidence>
<organism evidence="2 3">
    <name type="scientific">Rufibacter immobilis</name>
    <dbReference type="NCBI Taxonomy" id="1348778"/>
    <lineage>
        <taxon>Bacteria</taxon>
        <taxon>Pseudomonadati</taxon>
        <taxon>Bacteroidota</taxon>
        <taxon>Cytophagia</taxon>
        <taxon>Cytophagales</taxon>
        <taxon>Hymenobacteraceae</taxon>
        <taxon>Rufibacter</taxon>
    </lineage>
</organism>